<evidence type="ECO:0000313" key="3">
    <source>
        <dbReference type="Proteomes" id="UP001221898"/>
    </source>
</evidence>
<gene>
    <name evidence="2" type="ORF">AAFF_G00296710</name>
</gene>
<accession>A0AAD7WRW3</accession>
<evidence type="ECO:0000256" key="1">
    <source>
        <dbReference type="SAM" id="MobiDB-lite"/>
    </source>
</evidence>
<evidence type="ECO:0000313" key="2">
    <source>
        <dbReference type="EMBL" id="KAJ8406755.1"/>
    </source>
</evidence>
<organism evidence="2 3">
    <name type="scientific">Aldrovandia affinis</name>
    <dbReference type="NCBI Taxonomy" id="143900"/>
    <lineage>
        <taxon>Eukaryota</taxon>
        <taxon>Metazoa</taxon>
        <taxon>Chordata</taxon>
        <taxon>Craniata</taxon>
        <taxon>Vertebrata</taxon>
        <taxon>Euteleostomi</taxon>
        <taxon>Actinopterygii</taxon>
        <taxon>Neopterygii</taxon>
        <taxon>Teleostei</taxon>
        <taxon>Notacanthiformes</taxon>
        <taxon>Halosauridae</taxon>
        <taxon>Aldrovandia</taxon>
    </lineage>
</organism>
<feature type="compositionally biased region" description="Basic residues" evidence="1">
    <location>
        <begin position="60"/>
        <end position="71"/>
    </location>
</feature>
<protein>
    <submittedName>
        <fullName evidence="2">Uncharacterized protein</fullName>
    </submittedName>
</protein>
<keyword evidence="3" id="KW-1185">Reference proteome</keyword>
<dbReference type="AlphaFoldDB" id="A0AAD7WRW3"/>
<feature type="compositionally biased region" description="Polar residues" evidence="1">
    <location>
        <begin position="22"/>
        <end position="38"/>
    </location>
</feature>
<feature type="region of interest" description="Disordered" evidence="1">
    <location>
        <begin position="87"/>
        <end position="113"/>
    </location>
</feature>
<feature type="region of interest" description="Disordered" evidence="1">
    <location>
        <begin position="1"/>
        <end position="75"/>
    </location>
</feature>
<feature type="compositionally biased region" description="Basic and acidic residues" evidence="1">
    <location>
        <begin position="1"/>
        <end position="10"/>
    </location>
</feature>
<proteinExistence type="predicted"/>
<comment type="caution">
    <text evidence="2">The sequence shown here is derived from an EMBL/GenBank/DDBJ whole genome shotgun (WGS) entry which is preliminary data.</text>
</comment>
<feature type="compositionally biased region" description="Polar residues" evidence="1">
    <location>
        <begin position="87"/>
        <end position="104"/>
    </location>
</feature>
<dbReference type="Proteomes" id="UP001221898">
    <property type="component" value="Unassembled WGS sequence"/>
</dbReference>
<reference evidence="2" key="1">
    <citation type="journal article" date="2023" name="Science">
        <title>Genome structures resolve the early diversification of teleost fishes.</title>
        <authorList>
            <person name="Parey E."/>
            <person name="Louis A."/>
            <person name="Montfort J."/>
            <person name="Bouchez O."/>
            <person name="Roques C."/>
            <person name="Iampietro C."/>
            <person name="Lluch J."/>
            <person name="Castinel A."/>
            <person name="Donnadieu C."/>
            <person name="Desvignes T."/>
            <person name="Floi Bucao C."/>
            <person name="Jouanno E."/>
            <person name="Wen M."/>
            <person name="Mejri S."/>
            <person name="Dirks R."/>
            <person name="Jansen H."/>
            <person name="Henkel C."/>
            <person name="Chen W.J."/>
            <person name="Zahm M."/>
            <person name="Cabau C."/>
            <person name="Klopp C."/>
            <person name="Thompson A.W."/>
            <person name="Robinson-Rechavi M."/>
            <person name="Braasch I."/>
            <person name="Lecointre G."/>
            <person name="Bobe J."/>
            <person name="Postlethwait J.H."/>
            <person name="Berthelot C."/>
            <person name="Roest Crollius H."/>
            <person name="Guiguen Y."/>
        </authorList>
    </citation>
    <scope>NUCLEOTIDE SEQUENCE</scope>
    <source>
        <strain evidence="2">NC1722</strain>
    </source>
</reference>
<sequence length="113" mass="12331">MNDGSRRDEDPFSPGKADETPANDTLPHSSSKFEQTPALTGRGDGPSARHGGERDSGPRRLIHRAAQHLHRRGPDLRLGECLKENVSDCQSESPSGWHTVSQCQPPKLTLLQA</sequence>
<name>A0AAD7WRW3_9TELE</name>
<dbReference type="EMBL" id="JAINUG010000042">
    <property type="protein sequence ID" value="KAJ8406755.1"/>
    <property type="molecule type" value="Genomic_DNA"/>
</dbReference>